<feature type="region of interest" description="Disordered" evidence="2">
    <location>
        <begin position="1"/>
        <end position="32"/>
    </location>
</feature>
<dbReference type="EMBL" id="CP142149">
    <property type="protein sequence ID" value="WSE29411.1"/>
    <property type="molecule type" value="Genomic_DNA"/>
</dbReference>
<dbReference type="RefSeq" id="WP_326568374.1">
    <property type="nucleotide sequence ID" value="NZ_CP142149.1"/>
</dbReference>
<sequence>MQDHPEVPKDPAPQDPGQKDPPREAPGDAIGAQAERTFALNMRALREELGVSQAGLARKLEQVGIQLDSTAITRIEKHADGTTGRTIRLSEAVAIAKVLNTSLANMVLPARSSLFEQLASATDELESATDAADTANRHRDDAEEKVRTLQSRFVEREVPSLQEILRYTARDLHRLAGTWSEQRESFKQQRINLAKNADENDPETESRLLQFEEKELICLDVLYRIEDAAKIRADWRAQRN</sequence>
<feature type="compositionally biased region" description="Basic and acidic residues" evidence="2">
    <location>
        <begin position="17"/>
        <end position="26"/>
    </location>
</feature>
<evidence type="ECO:0000313" key="5">
    <source>
        <dbReference type="Proteomes" id="UP001330812"/>
    </source>
</evidence>
<keyword evidence="1" id="KW-0175">Coiled coil</keyword>
<gene>
    <name evidence="4" type="ORF">VSH64_42520</name>
</gene>
<dbReference type="InterPro" id="IPR001387">
    <property type="entry name" value="Cro/C1-type_HTH"/>
</dbReference>
<dbReference type="Gene3D" id="1.10.260.40">
    <property type="entry name" value="lambda repressor-like DNA-binding domains"/>
    <property type="match status" value="1"/>
</dbReference>
<name>A0ABZ1I6R3_9PSEU</name>
<keyword evidence="5" id="KW-1185">Reference proteome</keyword>
<evidence type="ECO:0000256" key="1">
    <source>
        <dbReference type="SAM" id="Coils"/>
    </source>
</evidence>
<evidence type="ECO:0000256" key="2">
    <source>
        <dbReference type="SAM" id="MobiDB-lite"/>
    </source>
</evidence>
<accession>A0ABZ1I6R3</accession>
<dbReference type="CDD" id="cd00093">
    <property type="entry name" value="HTH_XRE"/>
    <property type="match status" value="1"/>
</dbReference>
<reference evidence="4 5" key="1">
    <citation type="journal article" date="2015" name="Int. J. Syst. Evol. Microbiol.">
        <title>Amycolatopsis rhabdoformis sp. nov., an actinomycete isolated from a tropical forest soil.</title>
        <authorList>
            <person name="Souza W.R."/>
            <person name="Silva R.E."/>
            <person name="Goodfellow M."/>
            <person name="Busarakam K."/>
            <person name="Figueiro F.S."/>
            <person name="Ferreira D."/>
            <person name="Rodrigues-Filho E."/>
            <person name="Moraes L.A.B."/>
            <person name="Zucchi T.D."/>
        </authorList>
    </citation>
    <scope>NUCLEOTIDE SEQUENCE [LARGE SCALE GENOMIC DNA]</scope>
    <source>
        <strain evidence="4 5">NCIMB 14900</strain>
    </source>
</reference>
<dbReference type="Proteomes" id="UP001330812">
    <property type="component" value="Chromosome"/>
</dbReference>
<feature type="coiled-coil region" evidence="1">
    <location>
        <begin position="111"/>
        <end position="152"/>
    </location>
</feature>
<dbReference type="SMART" id="SM00530">
    <property type="entry name" value="HTH_XRE"/>
    <property type="match status" value="1"/>
</dbReference>
<organism evidence="4 5">
    <name type="scientific">Amycolatopsis rhabdoformis</name>
    <dbReference type="NCBI Taxonomy" id="1448059"/>
    <lineage>
        <taxon>Bacteria</taxon>
        <taxon>Bacillati</taxon>
        <taxon>Actinomycetota</taxon>
        <taxon>Actinomycetes</taxon>
        <taxon>Pseudonocardiales</taxon>
        <taxon>Pseudonocardiaceae</taxon>
        <taxon>Amycolatopsis</taxon>
    </lineage>
</organism>
<protein>
    <submittedName>
        <fullName evidence="4">Helix-turn-helix transcriptional regulator</fullName>
    </submittedName>
</protein>
<feature type="domain" description="HTH cro/C1-type" evidence="3">
    <location>
        <begin position="41"/>
        <end position="106"/>
    </location>
</feature>
<evidence type="ECO:0000313" key="4">
    <source>
        <dbReference type="EMBL" id="WSE29411.1"/>
    </source>
</evidence>
<proteinExistence type="predicted"/>
<evidence type="ECO:0000259" key="3">
    <source>
        <dbReference type="SMART" id="SM00530"/>
    </source>
</evidence>
<dbReference type="InterPro" id="IPR010982">
    <property type="entry name" value="Lambda_DNA-bd_dom_sf"/>
</dbReference>